<proteinExistence type="predicted"/>
<gene>
    <name evidence="1" type="ORF">GLW08_12685</name>
</gene>
<keyword evidence="2" id="KW-1185">Reference proteome</keyword>
<accession>A0ACC7VJ78</accession>
<reference evidence="1" key="1">
    <citation type="submission" date="2019-11" db="EMBL/GenBank/DDBJ databases">
        <title>Genome sequences of 17 halophilic strains isolated from different environments.</title>
        <authorList>
            <person name="Furrow R.E."/>
        </authorList>
    </citation>
    <scope>NUCLEOTIDE SEQUENCE</scope>
    <source>
        <strain evidence="1">22510_22_Filter</strain>
    </source>
</reference>
<evidence type="ECO:0000313" key="2">
    <source>
        <dbReference type="Proteomes" id="UP000466692"/>
    </source>
</evidence>
<protein>
    <submittedName>
        <fullName evidence="1">Uncharacterized protein</fullName>
    </submittedName>
</protein>
<sequence length="510" mass="59124">MSFSNVLDQYEIVNSTVSFRQISNSELKHLGMKINQLRYEIFNTYEHDEHLFEVLNVVKKCFFKLITGLNTYEQIITKDLEGEVLRSLTQVKNSYPELFSSLVLDVGKLIKGLSETKDNSLQESIINYIQEKKEKTGLKVVIVSKSALSEEEKELVKKSIDSSLKLQFLTFSSFRKSLVVFDEVIYIGNPDYFGETAKRNFKSSNITFFSYDFFSNKIIPRNILDEIDSQGVFSTLYDHVSFEKTLEFKEEISLVEREYKEEAVNQLIERSVNGSDKGQENVETKVVTLENNRIIFIPTDAKVRVFSPNVKNKVVVQKSFIDVEEDDFIVIRNESDTKLIAEVADREILRENAIKFRHRQKHWKKRLRSNVDKKGLKGVSDILFKKYKMKTSYPASVRFWCSDDSICPTEIKLLLKALKYNQEEVQKISDTMNVIKRAHISAGSIISKKLMFELSELSNEIHTELQEKGYYTFRSHEFDGASFNIERVVSIDNTIRTVPSTNIMRVMSLD</sequence>
<name>A0ACC7VJ78_9BACI</name>
<organism evidence="1 2">
    <name type="scientific">Pontibacillus yanchengensis</name>
    <dbReference type="NCBI Taxonomy" id="462910"/>
    <lineage>
        <taxon>Bacteria</taxon>
        <taxon>Bacillati</taxon>
        <taxon>Bacillota</taxon>
        <taxon>Bacilli</taxon>
        <taxon>Bacillales</taxon>
        <taxon>Bacillaceae</taxon>
        <taxon>Pontibacillus</taxon>
    </lineage>
</organism>
<comment type="caution">
    <text evidence="1">The sequence shown here is derived from an EMBL/GenBank/DDBJ whole genome shotgun (WGS) entry which is preliminary data.</text>
</comment>
<dbReference type="Proteomes" id="UP000466692">
    <property type="component" value="Unassembled WGS sequence"/>
</dbReference>
<evidence type="ECO:0000313" key="1">
    <source>
        <dbReference type="EMBL" id="MYL54194.1"/>
    </source>
</evidence>
<dbReference type="EMBL" id="WMEU01000003">
    <property type="protein sequence ID" value="MYL54194.1"/>
    <property type="molecule type" value="Genomic_DNA"/>
</dbReference>